<protein>
    <submittedName>
        <fullName evidence="1">Uncharacterized protein</fullName>
    </submittedName>
</protein>
<reference evidence="1" key="1">
    <citation type="journal article" date="2023" name="Mol. Ecol. Resour.">
        <title>Chromosome-level genome assembly of a triploid poplar Populus alba 'Berolinensis'.</title>
        <authorList>
            <person name="Chen S."/>
            <person name="Yu Y."/>
            <person name="Wang X."/>
            <person name="Wang S."/>
            <person name="Zhang T."/>
            <person name="Zhou Y."/>
            <person name="He R."/>
            <person name="Meng N."/>
            <person name="Wang Y."/>
            <person name="Liu W."/>
            <person name="Liu Z."/>
            <person name="Liu J."/>
            <person name="Guo Q."/>
            <person name="Huang H."/>
            <person name="Sederoff R.R."/>
            <person name="Wang G."/>
            <person name="Qu G."/>
            <person name="Chen S."/>
        </authorList>
    </citation>
    <scope>NUCLEOTIDE SEQUENCE</scope>
    <source>
        <strain evidence="1">SC-2020</strain>
    </source>
</reference>
<organism evidence="1 2">
    <name type="scientific">Populus alba x Populus x berolinensis</name>
    <dbReference type="NCBI Taxonomy" id="444605"/>
    <lineage>
        <taxon>Eukaryota</taxon>
        <taxon>Viridiplantae</taxon>
        <taxon>Streptophyta</taxon>
        <taxon>Embryophyta</taxon>
        <taxon>Tracheophyta</taxon>
        <taxon>Spermatophyta</taxon>
        <taxon>Magnoliopsida</taxon>
        <taxon>eudicotyledons</taxon>
        <taxon>Gunneridae</taxon>
        <taxon>Pentapetalae</taxon>
        <taxon>rosids</taxon>
        <taxon>fabids</taxon>
        <taxon>Malpighiales</taxon>
        <taxon>Salicaceae</taxon>
        <taxon>Saliceae</taxon>
        <taxon>Populus</taxon>
    </lineage>
</organism>
<accession>A0AAD6Q226</accession>
<dbReference type="Proteomes" id="UP001164929">
    <property type="component" value="Chromosome 13"/>
</dbReference>
<proteinExistence type="predicted"/>
<name>A0AAD6Q226_9ROSI</name>
<evidence type="ECO:0000313" key="1">
    <source>
        <dbReference type="EMBL" id="KAJ6976041.1"/>
    </source>
</evidence>
<sequence>MRVDNERNKSHCCIPFSLSVRGQIKQRERAVKFEGAAKELESTLQEEAFNNVLAACSICRYIKNN</sequence>
<keyword evidence="2" id="KW-1185">Reference proteome</keyword>
<comment type="caution">
    <text evidence="1">The sequence shown here is derived from an EMBL/GenBank/DDBJ whole genome shotgun (WGS) entry which is preliminary data.</text>
</comment>
<evidence type="ECO:0000313" key="2">
    <source>
        <dbReference type="Proteomes" id="UP001164929"/>
    </source>
</evidence>
<gene>
    <name evidence="1" type="ORF">NC653_031770</name>
</gene>
<dbReference type="EMBL" id="JAQIZT010000013">
    <property type="protein sequence ID" value="KAJ6976041.1"/>
    <property type="molecule type" value="Genomic_DNA"/>
</dbReference>
<dbReference type="AlphaFoldDB" id="A0AAD6Q226"/>